<dbReference type="RefSeq" id="XP_015523179.2">
    <property type="nucleotide sequence ID" value="XM_015667693.2"/>
</dbReference>
<organism evidence="4">
    <name type="scientific">Neodiprion lecontei</name>
    <name type="common">Redheaded pine sawfly</name>
    <dbReference type="NCBI Taxonomy" id="441921"/>
    <lineage>
        <taxon>Eukaryota</taxon>
        <taxon>Metazoa</taxon>
        <taxon>Ecdysozoa</taxon>
        <taxon>Arthropoda</taxon>
        <taxon>Hexapoda</taxon>
        <taxon>Insecta</taxon>
        <taxon>Pterygota</taxon>
        <taxon>Neoptera</taxon>
        <taxon>Endopterygota</taxon>
        <taxon>Hymenoptera</taxon>
        <taxon>Tenthredinoidea</taxon>
        <taxon>Diprionidae</taxon>
        <taxon>Diprioninae</taxon>
        <taxon>Neodiprion</taxon>
    </lineage>
</organism>
<dbReference type="KEGG" id="nlo:107226778"/>
<dbReference type="InParanoid" id="A0A6J0CA99"/>
<dbReference type="AlphaFoldDB" id="A0A6J0CA99"/>
<feature type="region of interest" description="Disordered" evidence="1">
    <location>
        <begin position="27"/>
        <end position="137"/>
    </location>
</feature>
<reference evidence="4" key="1">
    <citation type="submission" date="2025-08" db="UniProtKB">
        <authorList>
            <consortium name="RefSeq"/>
        </authorList>
    </citation>
    <scope>IDENTIFICATION</scope>
    <source>
        <tissue evidence="4">Thorax and Abdomen</tissue>
    </source>
</reference>
<feature type="compositionally biased region" description="Basic and acidic residues" evidence="1">
    <location>
        <begin position="92"/>
        <end position="104"/>
    </location>
</feature>
<feature type="region of interest" description="Disordered" evidence="1">
    <location>
        <begin position="435"/>
        <end position="527"/>
    </location>
</feature>
<evidence type="ECO:0000256" key="1">
    <source>
        <dbReference type="SAM" id="MobiDB-lite"/>
    </source>
</evidence>
<sequence>MRERRYRTCQLLLSLITANVILMSHDVQGGSYTPGAQRSVVRDREDPTKNDHDGLNTNSVQWDKRSSRVVGRHEGLTLSPLGNDKPGEITMDPEKVDTEFKTDDSDGPLSIDSSPGKGSKMQSTVHRNGLRRRHGGRSSLNLGDIYEQLISKLKDIASQVSSEKLPSFDYRSLPRSLLALVNTIIEPLEPAYQVLVKPVIEPLSVIINPIASREDLADFFDIFLDYLGPGDDRYDSLTEALNDVLQPLATPFEKLADYLGFRPLANTEEHPTTVPPIPETTPEPLDIELSDIESFLEWAFKTDQQHETHGPTTPKNPVNVPIIWYLNGAPNKNNTIINLQNLLNPTKNDAKPHIPSTDNLNDYQSNPYDSVFLRPGKNPNEFQTDDNNHFVELLDPANYAQLTLNIATLLQKLTNHSKIHRDDADLTGIFREIDGNSTSTRRHHGHHIPDIYRKKSIDEDGPPSGHGRHPPHSRYSSSNPIKPGSLQSTADLLSPYQRANFYSPTYRRSRHPVKQHDSASNIRRRGR</sequence>
<proteinExistence type="predicted"/>
<feature type="compositionally biased region" description="Basic and acidic residues" evidence="1">
    <location>
        <begin position="62"/>
        <end position="75"/>
    </location>
</feature>
<dbReference type="Proteomes" id="UP000829291">
    <property type="component" value="Chromosome 1"/>
</dbReference>
<feature type="signal peptide" evidence="2">
    <location>
        <begin position="1"/>
        <end position="29"/>
    </location>
</feature>
<dbReference type="OrthoDB" id="10518696at2759"/>
<feature type="compositionally biased region" description="Polar residues" evidence="1">
    <location>
        <begin position="475"/>
        <end position="491"/>
    </location>
</feature>
<protein>
    <submittedName>
        <fullName evidence="4">Uncharacterized protein LOC107226778 isoform X1</fullName>
    </submittedName>
</protein>
<keyword evidence="2" id="KW-0732">Signal</keyword>
<name>A0A6J0CA99_NEOLC</name>
<accession>A0A6J0CA99</accession>
<feature type="compositionally biased region" description="Basic and acidic residues" evidence="1">
    <location>
        <begin position="40"/>
        <end position="54"/>
    </location>
</feature>
<feature type="compositionally biased region" description="Basic and acidic residues" evidence="1">
    <location>
        <begin position="447"/>
        <end position="458"/>
    </location>
</feature>
<gene>
    <name evidence="4" type="primary">LOC107226778</name>
</gene>
<evidence type="ECO:0000256" key="2">
    <source>
        <dbReference type="SAM" id="SignalP"/>
    </source>
</evidence>
<evidence type="ECO:0000313" key="4">
    <source>
        <dbReference type="RefSeq" id="XP_015523179.2"/>
    </source>
</evidence>
<feature type="chain" id="PRO_5046882747" evidence="2">
    <location>
        <begin position="30"/>
        <end position="527"/>
    </location>
</feature>
<keyword evidence="3" id="KW-1185">Reference proteome</keyword>
<evidence type="ECO:0000313" key="3">
    <source>
        <dbReference type="Proteomes" id="UP000829291"/>
    </source>
</evidence>
<dbReference type="GeneID" id="107226778"/>